<keyword evidence="6" id="KW-0547">Nucleotide-binding</keyword>
<comment type="subcellular location">
    <subcellularLocation>
        <location evidence="2">Membrane</location>
    </subcellularLocation>
</comment>
<organism evidence="13 14">
    <name type="scientific">Pedobacter aquae</name>
    <dbReference type="NCBI Taxonomy" id="2605747"/>
    <lineage>
        <taxon>Bacteria</taxon>
        <taxon>Pseudomonadati</taxon>
        <taxon>Bacteroidota</taxon>
        <taxon>Sphingobacteriia</taxon>
        <taxon>Sphingobacteriales</taxon>
        <taxon>Sphingobacteriaceae</taxon>
        <taxon>Pedobacter</taxon>
    </lineage>
</organism>
<evidence type="ECO:0000256" key="3">
    <source>
        <dbReference type="ARBA" id="ARBA00012438"/>
    </source>
</evidence>
<gene>
    <name evidence="13" type="ORF">FYC62_14825</name>
</gene>
<dbReference type="InterPro" id="IPR050482">
    <property type="entry name" value="Sensor_HK_TwoCompSys"/>
</dbReference>
<dbReference type="GO" id="GO:0005524">
    <property type="term" value="F:ATP binding"/>
    <property type="evidence" value="ECO:0007669"/>
    <property type="project" value="UniProtKB-KW"/>
</dbReference>
<dbReference type="InterPro" id="IPR011712">
    <property type="entry name" value="Sig_transdc_His_kin_sub3_dim/P"/>
</dbReference>
<dbReference type="CDD" id="cd18774">
    <property type="entry name" value="PDC2_HK_sensor"/>
    <property type="match status" value="1"/>
</dbReference>
<evidence type="ECO:0000256" key="9">
    <source>
        <dbReference type="ARBA" id="ARBA00023012"/>
    </source>
</evidence>
<dbReference type="Pfam" id="PF02518">
    <property type="entry name" value="HATPase_c"/>
    <property type="match status" value="1"/>
</dbReference>
<comment type="catalytic activity">
    <reaction evidence="1">
        <text>ATP + protein L-histidine = ADP + protein N-phospho-L-histidine.</text>
        <dbReference type="EC" id="2.7.13.3"/>
    </reaction>
</comment>
<dbReference type="InterPro" id="IPR003594">
    <property type="entry name" value="HATPase_dom"/>
</dbReference>
<dbReference type="PANTHER" id="PTHR24421:SF10">
    <property type="entry name" value="NITRATE_NITRITE SENSOR PROTEIN NARQ"/>
    <property type="match status" value="1"/>
</dbReference>
<dbReference type="Proteomes" id="UP000323653">
    <property type="component" value="Chromosome"/>
</dbReference>
<dbReference type="KEGG" id="pej:FYC62_14825"/>
<evidence type="ECO:0000259" key="12">
    <source>
        <dbReference type="PROSITE" id="PS50885"/>
    </source>
</evidence>
<evidence type="ECO:0000259" key="11">
    <source>
        <dbReference type="PROSITE" id="PS50109"/>
    </source>
</evidence>
<dbReference type="SUPFAM" id="SSF158472">
    <property type="entry name" value="HAMP domain-like"/>
    <property type="match status" value="1"/>
</dbReference>
<keyword evidence="5" id="KW-0808">Transferase</keyword>
<keyword evidence="14" id="KW-1185">Reference proteome</keyword>
<proteinExistence type="predicted"/>
<dbReference type="GO" id="GO:0016020">
    <property type="term" value="C:membrane"/>
    <property type="evidence" value="ECO:0007669"/>
    <property type="project" value="UniProtKB-SubCell"/>
</dbReference>
<dbReference type="InterPro" id="IPR036890">
    <property type="entry name" value="HATPase_C_sf"/>
</dbReference>
<evidence type="ECO:0000256" key="8">
    <source>
        <dbReference type="ARBA" id="ARBA00022840"/>
    </source>
</evidence>
<dbReference type="EMBL" id="CP043329">
    <property type="protein sequence ID" value="QEK52794.1"/>
    <property type="molecule type" value="Genomic_DNA"/>
</dbReference>
<dbReference type="Gene3D" id="6.10.340.10">
    <property type="match status" value="1"/>
</dbReference>
<dbReference type="CDD" id="cd16917">
    <property type="entry name" value="HATPase_UhpB-NarQ-NarX-like"/>
    <property type="match status" value="1"/>
</dbReference>
<evidence type="ECO:0000256" key="2">
    <source>
        <dbReference type="ARBA" id="ARBA00004370"/>
    </source>
</evidence>
<feature type="domain" description="HAMP" evidence="12">
    <location>
        <begin position="232"/>
        <end position="285"/>
    </location>
</feature>
<evidence type="ECO:0000256" key="7">
    <source>
        <dbReference type="ARBA" id="ARBA00022777"/>
    </source>
</evidence>
<dbReference type="GO" id="GO:0046983">
    <property type="term" value="F:protein dimerization activity"/>
    <property type="evidence" value="ECO:0007669"/>
    <property type="project" value="InterPro"/>
</dbReference>
<dbReference type="PANTHER" id="PTHR24421">
    <property type="entry name" value="NITRATE/NITRITE SENSOR PROTEIN NARX-RELATED"/>
    <property type="match status" value="1"/>
</dbReference>
<evidence type="ECO:0000313" key="13">
    <source>
        <dbReference type="EMBL" id="QEK52794.1"/>
    </source>
</evidence>
<reference evidence="13 14" key="1">
    <citation type="submission" date="2019-08" db="EMBL/GenBank/DDBJ databases">
        <title>Pedobacter sp. nov., isolated from Han river, South Korea.</title>
        <authorList>
            <person name="Lee D.-H."/>
            <person name="Kim Y.-S."/>
            <person name="Hwang E.-M."/>
            <person name="Le Tran T.C."/>
            <person name="Cha C.-J."/>
        </authorList>
    </citation>
    <scope>NUCLEOTIDE SEQUENCE [LARGE SCALE GENOMIC DNA]</scope>
    <source>
        <strain evidence="13 14">CJ43</strain>
    </source>
</reference>
<dbReference type="Pfam" id="PF07730">
    <property type="entry name" value="HisKA_3"/>
    <property type="match status" value="1"/>
</dbReference>
<dbReference type="CDD" id="cd06225">
    <property type="entry name" value="HAMP"/>
    <property type="match status" value="1"/>
</dbReference>
<evidence type="ECO:0000256" key="5">
    <source>
        <dbReference type="ARBA" id="ARBA00022679"/>
    </source>
</evidence>
<keyword evidence="4" id="KW-0597">Phosphoprotein</keyword>
<dbReference type="Pfam" id="PF00672">
    <property type="entry name" value="HAMP"/>
    <property type="match status" value="1"/>
</dbReference>
<feature type="transmembrane region" description="Helical" evidence="10">
    <location>
        <begin position="212"/>
        <end position="235"/>
    </location>
</feature>
<protein>
    <recommendedName>
        <fullName evidence="3">histidine kinase</fullName>
        <ecNumber evidence="3">2.7.13.3</ecNumber>
    </recommendedName>
</protein>
<sequence length="534" mass="60767">MIGLLSFSFYEQFSSVLNDRILMQLNSIETLESIQIENLIKSEWQSFESSEKYYKNVDSSSLVLSDSIKRINGIHDFTPYHKNKKATIGFVLNSNKGRKIKVIDYSNIQNILLERTGMGESGETYLVGEDFRMRSESRFLPDKKPYDIAVKTPGVISALKGINGRGIFKDYRGVPVYSVYSLIQISNLKLVILSEIDISEVTKPLEKLKMRLMTLTLIIFLVAVTLSLFLTRIIVNPIKNMQNSLRVMAKGDYNQTIEYKRSSNEIKEMFEALLNLKASLQGAVKFSDAIGNMNLETNYEPSSANDVLGKSLLTMRNKLIDYKNKEDNSRIMAKRFLVNGLENERRRLSRELHDGLGPYLTSLKFYIENNVKDELKKTEMKKIVDEAISEIRLMSNALMPASIDDFGIGVTLTNYIENLNRSTTINIEYEDLTKQENSNISNHQGINLFRISQELINNSLKHSKAKNIRITLSEFDDFISLFYFDDGLGFEMNSVKLGSGIINIKERVEICNGSILISALPGNTTFEIELPVEL</sequence>
<dbReference type="PROSITE" id="PS50109">
    <property type="entry name" value="HIS_KIN"/>
    <property type="match status" value="1"/>
</dbReference>
<evidence type="ECO:0000256" key="1">
    <source>
        <dbReference type="ARBA" id="ARBA00000085"/>
    </source>
</evidence>
<keyword evidence="8" id="KW-0067">ATP-binding</keyword>
<dbReference type="InterPro" id="IPR005467">
    <property type="entry name" value="His_kinase_dom"/>
</dbReference>
<evidence type="ECO:0000256" key="10">
    <source>
        <dbReference type="SAM" id="Phobius"/>
    </source>
</evidence>
<name>A0A5C0VPG6_9SPHI</name>
<evidence type="ECO:0000256" key="6">
    <source>
        <dbReference type="ARBA" id="ARBA00022741"/>
    </source>
</evidence>
<dbReference type="Gene3D" id="3.30.565.10">
    <property type="entry name" value="Histidine kinase-like ATPase, C-terminal domain"/>
    <property type="match status" value="1"/>
</dbReference>
<dbReference type="SMART" id="SM00304">
    <property type="entry name" value="HAMP"/>
    <property type="match status" value="1"/>
</dbReference>
<evidence type="ECO:0000256" key="4">
    <source>
        <dbReference type="ARBA" id="ARBA00022553"/>
    </source>
</evidence>
<dbReference type="PROSITE" id="PS50885">
    <property type="entry name" value="HAMP"/>
    <property type="match status" value="1"/>
</dbReference>
<dbReference type="SUPFAM" id="SSF55874">
    <property type="entry name" value="ATPase domain of HSP90 chaperone/DNA topoisomerase II/histidine kinase"/>
    <property type="match status" value="1"/>
</dbReference>
<dbReference type="EC" id="2.7.13.3" evidence="3"/>
<dbReference type="InterPro" id="IPR003660">
    <property type="entry name" value="HAMP_dom"/>
</dbReference>
<dbReference type="AlphaFoldDB" id="A0A5C0VPG6"/>
<dbReference type="Gene3D" id="1.20.5.1930">
    <property type="match status" value="1"/>
</dbReference>
<evidence type="ECO:0000313" key="14">
    <source>
        <dbReference type="Proteomes" id="UP000323653"/>
    </source>
</evidence>
<dbReference type="GO" id="GO:0000155">
    <property type="term" value="F:phosphorelay sensor kinase activity"/>
    <property type="evidence" value="ECO:0007669"/>
    <property type="project" value="InterPro"/>
</dbReference>
<keyword evidence="9" id="KW-0902">Two-component regulatory system</keyword>
<keyword evidence="7" id="KW-0418">Kinase</keyword>
<accession>A0A5C0VPG6</accession>
<dbReference type="RefSeq" id="WP_149075490.1">
    <property type="nucleotide sequence ID" value="NZ_CP043329.1"/>
</dbReference>
<keyword evidence="10" id="KW-0472">Membrane</keyword>
<keyword evidence="10" id="KW-0812">Transmembrane</keyword>
<keyword evidence="10" id="KW-1133">Transmembrane helix</keyword>
<feature type="domain" description="Histidine kinase" evidence="11">
    <location>
        <begin position="347"/>
        <end position="534"/>
    </location>
</feature>